<gene>
    <name evidence="4" type="ORF">DYU11_24790</name>
</gene>
<dbReference type="Gene3D" id="3.50.50.60">
    <property type="entry name" value="FAD/NAD(P)-binding domain"/>
    <property type="match status" value="1"/>
</dbReference>
<evidence type="ECO:0000256" key="1">
    <source>
        <dbReference type="ARBA" id="ARBA00023002"/>
    </source>
</evidence>
<proteinExistence type="predicted"/>
<keyword evidence="2" id="KW-0503">Monooxygenase</keyword>
<dbReference type="InterPro" id="IPR002938">
    <property type="entry name" value="FAD-bd"/>
</dbReference>
<comment type="caution">
    <text evidence="4">The sequence shown here is derived from an EMBL/GenBank/DDBJ whole genome shotgun (WGS) entry which is preliminary data.</text>
</comment>
<dbReference type="Proteomes" id="UP000283523">
    <property type="component" value="Unassembled WGS sequence"/>
</dbReference>
<reference evidence="4 5" key="1">
    <citation type="submission" date="2018-08" db="EMBL/GenBank/DDBJ databases">
        <title>Fibrisoma montanum sp. nov., isolated from Danxia mountain soil.</title>
        <authorList>
            <person name="Huang Y."/>
        </authorList>
    </citation>
    <scope>NUCLEOTIDE SEQUENCE [LARGE SCALE GENOMIC DNA]</scope>
    <source>
        <strain evidence="4 5">HYT19</strain>
    </source>
</reference>
<dbReference type="InterPro" id="IPR036188">
    <property type="entry name" value="FAD/NAD-bd_sf"/>
</dbReference>
<dbReference type="InterPro" id="IPR050493">
    <property type="entry name" value="FAD-dep_Monooxygenase_BioMet"/>
</dbReference>
<dbReference type="PANTHER" id="PTHR13789">
    <property type="entry name" value="MONOOXYGENASE"/>
    <property type="match status" value="1"/>
</dbReference>
<name>A0A418M0Y7_9BACT</name>
<evidence type="ECO:0000256" key="2">
    <source>
        <dbReference type="ARBA" id="ARBA00023033"/>
    </source>
</evidence>
<dbReference type="GO" id="GO:0071949">
    <property type="term" value="F:FAD binding"/>
    <property type="evidence" value="ECO:0007669"/>
    <property type="project" value="InterPro"/>
</dbReference>
<sequence length="403" mass="43604">MQGLIIGGGIGGLTTAIALQQRGIDVQVYEQAPDIREVGTGLMMATNAMQVLSWLGLAESIRQTGWSLQKGFVTKPDGTPIQTVDIGALSRRYGFGMVAIHRGRLQTLLLNSLPADRIHTGKRLIDLQDNGRRVRVLFADGSTAEGDFCIGADGIRSAVRQQLFGDQPLRYSGQTCWRGLVDYPVPADARTTSYEYWGLPTGLRVGIVPVGADQLYVYVTAASPAGQSAEKSLPALLSLSESFAPSVKAVLEQVEEKRIHRADLYDLPTLPAWSKGRVTVLGDAAHATTPNLGQGACQAIEDAWAVAACLANYQEPDEAFRQFQALRKPKADRIVRLSRQIGQAVNAPGWLKPLLFTAMGSLPKSLTDRQFADVYDVSYLKRFEKTSVSQFPPVPAGSHSPAA</sequence>
<feature type="domain" description="FAD-binding" evidence="3">
    <location>
        <begin position="3"/>
        <end position="336"/>
    </location>
</feature>
<dbReference type="PRINTS" id="PR00420">
    <property type="entry name" value="RNGMNOXGNASE"/>
</dbReference>
<evidence type="ECO:0000313" key="4">
    <source>
        <dbReference type="EMBL" id="RIV19327.1"/>
    </source>
</evidence>
<keyword evidence="1" id="KW-0560">Oxidoreductase</keyword>
<accession>A0A418M0Y7</accession>
<evidence type="ECO:0000259" key="3">
    <source>
        <dbReference type="Pfam" id="PF01494"/>
    </source>
</evidence>
<keyword evidence="5" id="KW-1185">Reference proteome</keyword>
<dbReference type="OrthoDB" id="9766816at2"/>
<dbReference type="SUPFAM" id="SSF51905">
    <property type="entry name" value="FAD/NAD(P)-binding domain"/>
    <property type="match status" value="1"/>
</dbReference>
<evidence type="ECO:0000313" key="5">
    <source>
        <dbReference type="Proteomes" id="UP000283523"/>
    </source>
</evidence>
<dbReference type="RefSeq" id="WP_119670430.1">
    <property type="nucleotide sequence ID" value="NZ_QXED01000008.1"/>
</dbReference>
<dbReference type="GO" id="GO:0004497">
    <property type="term" value="F:monooxygenase activity"/>
    <property type="evidence" value="ECO:0007669"/>
    <property type="project" value="UniProtKB-KW"/>
</dbReference>
<dbReference type="Pfam" id="PF01494">
    <property type="entry name" value="FAD_binding_3"/>
    <property type="match status" value="1"/>
</dbReference>
<dbReference type="AlphaFoldDB" id="A0A418M0Y7"/>
<dbReference type="EMBL" id="QXED01000008">
    <property type="protein sequence ID" value="RIV19327.1"/>
    <property type="molecule type" value="Genomic_DNA"/>
</dbReference>
<dbReference type="PANTHER" id="PTHR13789:SF309">
    <property type="entry name" value="PUTATIVE (AFU_ORTHOLOGUE AFUA_6G14510)-RELATED"/>
    <property type="match status" value="1"/>
</dbReference>
<organism evidence="4 5">
    <name type="scientific">Fibrisoma montanum</name>
    <dbReference type="NCBI Taxonomy" id="2305895"/>
    <lineage>
        <taxon>Bacteria</taxon>
        <taxon>Pseudomonadati</taxon>
        <taxon>Bacteroidota</taxon>
        <taxon>Cytophagia</taxon>
        <taxon>Cytophagales</taxon>
        <taxon>Spirosomataceae</taxon>
        <taxon>Fibrisoma</taxon>
    </lineage>
</organism>
<protein>
    <submittedName>
        <fullName evidence="4">FAD-binding protein</fullName>
    </submittedName>
</protein>